<dbReference type="Gene3D" id="1.25.40.10">
    <property type="entry name" value="Tetratricopeptide repeat domain"/>
    <property type="match status" value="1"/>
</dbReference>
<dbReference type="InterPro" id="IPR027417">
    <property type="entry name" value="P-loop_NTPase"/>
</dbReference>
<dbReference type="SUPFAM" id="SSF52540">
    <property type="entry name" value="P-loop containing nucleoside triphosphate hydrolases"/>
    <property type="match status" value="1"/>
</dbReference>
<gene>
    <name evidence="2" type="ORF">ACEZDE_15930</name>
</gene>
<proteinExistence type="predicted"/>
<comment type="caution">
    <text evidence="2">The sequence shown here is derived from an EMBL/GenBank/DDBJ whole genome shotgun (WGS) entry which is preliminary data.</text>
</comment>
<evidence type="ECO:0000313" key="3">
    <source>
        <dbReference type="Proteomes" id="UP001592531"/>
    </source>
</evidence>
<feature type="region of interest" description="Disordered" evidence="1">
    <location>
        <begin position="312"/>
        <end position="332"/>
    </location>
</feature>
<dbReference type="Proteomes" id="UP001592531">
    <property type="component" value="Unassembled WGS sequence"/>
</dbReference>
<keyword evidence="3" id="KW-1185">Reference proteome</keyword>
<organism evidence="2 3">
    <name type="scientific">Streptacidiphilus cavernicola</name>
    <dbReference type="NCBI Taxonomy" id="3342716"/>
    <lineage>
        <taxon>Bacteria</taxon>
        <taxon>Bacillati</taxon>
        <taxon>Actinomycetota</taxon>
        <taxon>Actinomycetes</taxon>
        <taxon>Kitasatosporales</taxon>
        <taxon>Streptomycetaceae</taxon>
        <taxon>Streptacidiphilus</taxon>
    </lineage>
</organism>
<evidence type="ECO:0000256" key="1">
    <source>
        <dbReference type="SAM" id="MobiDB-lite"/>
    </source>
</evidence>
<dbReference type="RefSeq" id="WP_380536877.1">
    <property type="nucleotide sequence ID" value="NZ_JBHFAB010000010.1"/>
</dbReference>
<accession>A0ABV6VWH7</accession>
<dbReference type="EMBL" id="JBHFAB010000010">
    <property type="protein sequence ID" value="MFC1418122.1"/>
    <property type="molecule type" value="Genomic_DNA"/>
</dbReference>
<dbReference type="PRINTS" id="PR00364">
    <property type="entry name" value="DISEASERSIST"/>
</dbReference>
<dbReference type="PANTHER" id="PTHR47691:SF3">
    <property type="entry name" value="HTH-TYPE TRANSCRIPTIONAL REGULATOR RV0890C-RELATED"/>
    <property type="match status" value="1"/>
</dbReference>
<evidence type="ECO:0000313" key="2">
    <source>
        <dbReference type="EMBL" id="MFC1418122.1"/>
    </source>
</evidence>
<dbReference type="InterPro" id="IPR011990">
    <property type="entry name" value="TPR-like_helical_dom_sf"/>
</dbReference>
<sequence>MAVGRDAGGSAVGLGAVGRGAVDNTVSGGVFEGAFVQAGSIDQVHVHAAPAPAPPPAPLTPRQIRAPRAVFVNRQAEIAALNEALHEALERSADRPVVVTCTGLGGVGKTELVAQWAHQRRERFPDGQLYADLGAVRRAGGVDLGEVLGGFVRALGVREDFIPASLGERANLYRTVTADRRLLVFLDGVEHAAEARALTPSSGLVVAAGRTRLEALVLEGARPVAVGPLSADAGSELVRCWLGEERGSEGELLELVRLCGGLPLALQAVGAQMITRSRMRMGRVVAELAERQRNPEPFSAGEAGAAGGVGGVGSAGPVSAEQAGQAGQAGQVGGREAGVEEAFESVYAHLSDPARELYYVIGTHPGPLFTPELARAAGVRSVEQAVEELLHAHLIDESVDDDSGEDRYRAHDLVRLHARRRAHHAWPPEQRELVLRQIVAFYRDQAAAADRQVLGKRFRLQPAPDAGSVERAPTGRAAALAWLQAERGNLLAVLHTAADRGWHEEVWQLCESLWALYHSRKHFADWIESHRLGVEAAQWEGRADAEIRMRNQLARAHYEMADYPAAQEQLDLAQEKLGLVGDPRLAGVLWESQGLLRLAQSDPEQAVRDFGEALAANAGDPHGLVVQSYNLAQALLAAGRHAEALRVLDGAVAAAEDGADEPMLMRLALVRARVLHATGESAEALAAARDAVAIAAELGQIAKEAQAVELVLELATGSGDTAVREAAETRRRQLRREAGVAPRDDPAPPNPS</sequence>
<name>A0ABV6VWH7_9ACTN</name>
<feature type="compositionally biased region" description="Low complexity" evidence="1">
    <location>
        <begin position="315"/>
        <end position="329"/>
    </location>
</feature>
<dbReference type="PANTHER" id="PTHR47691">
    <property type="entry name" value="REGULATOR-RELATED"/>
    <property type="match status" value="1"/>
</dbReference>
<dbReference type="Gene3D" id="3.40.50.300">
    <property type="entry name" value="P-loop containing nucleotide triphosphate hydrolases"/>
    <property type="match status" value="1"/>
</dbReference>
<feature type="compositionally biased region" description="Basic and acidic residues" evidence="1">
    <location>
        <begin position="722"/>
        <end position="746"/>
    </location>
</feature>
<protein>
    <submittedName>
        <fullName evidence="2">NB-ARC domain-containing protein</fullName>
    </submittedName>
</protein>
<dbReference type="SUPFAM" id="SSF48452">
    <property type="entry name" value="TPR-like"/>
    <property type="match status" value="1"/>
</dbReference>
<reference evidence="2 3" key="1">
    <citation type="submission" date="2024-09" db="EMBL/GenBank/DDBJ databases">
        <authorList>
            <person name="Lee S.D."/>
        </authorList>
    </citation>
    <scope>NUCLEOTIDE SEQUENCE [LARGE SCALE GENOMIC DNA]</scope>
    <source>
        <strain evidence="2 3">N8-3</strain>
    </source>
</reference>
<feature type="region of interest" description="Disordered" evidence="1">
    <location>
        <begin position="720"/>
        <end position="752"/>
    </location>
</feature>